<proteinExistence type="predicted"/>
<name>A0A5J4PKB0_9EUKA</name>
<dbReference type="EMBL" id="SNRW01050626">
    <property type="protein sequence ID" value="KAA6308843.1"/>
    <property type="molecule type" value="Genomic_DNA"/>
</dbReference>
<accession>A0A5J4PKB0</accession>
<protein>
    <submittedName>
        <fullName evidence="1">Uncharacterized protein</fullName>
    </submittedName>
</protein>
<dbReference type="Proteomes" id="UP000324800">
    <property type="component" value="Unassembled WGS sequence"/>
</dbReference>
<gene>
    <name evidence="1" type="ORF">EZS28_056615</name>
</gene>
<feature type="non-terminal residue" evidence="1">
    <location>
        <position position="1"/>
    </location>
</feature>
<reference evidence="1 2" key="1">
    <citation type="submission" date="2019-03" db="EMBL/GenBank/DDBJ databases">
        <title>Single cell metagenomics reveals metabolic interactions within the superorganism composed of flagellate Streblomastix strix and complex community of Bacteroidetes bacteria on its surface.</title>
        <authorList>
            <person name="Treitli S.C."/>
            <person name="Kolisko M."/>
            <person name="Husnik F."/>
            <person name="Keeling P."/>
            <person name="Hampl V."/>
        </authorList>
    </citation>
    <scope>NUCLEOTIDE SEQUENCE [LARGE SCALE GENOMIC DNA]</scope>
    <source>
        <strain evidence="1">ST1C</strain>
    </source>
</reference>
<dbReference type="AlphaFoldDB" id="A0A5J4PKB0"/>
<evidence type="ECO:0000313" key="1">
    <source>
        <dbReference type="EMBL" id="KAA6308843.1"/>
    </source>
</evidence>
<organism evidence="1 2">
    <name type="scientific">Streblomastix strix</name>
    <dbReference type="NCBI Taxonomy" id="222440"/>
    <lineage>
        <taxon>Eukaryota</taxon>
        <taxon>Metamonada</taxon>
        <taxon>Preaxostyla</taxon>
        <taxon>Oxymonadida</taxon>
        <taxon>Streblomastigidae</taxon>
        <taxon>Streblomastix</taxon>
    </lineage>
</organism>
<sequence length="47" mass="5327">IESICIALVINGECLFDQGEQSDCEERVVIIDDDDCIEFDDLCVELF</sequence>
<comment type="caution">
    <text evidence="1">The sequence shown here is derived from an EMBL/GenBank/DDBJ whole genome shotgun (WGS) entry which is preliminary data.</text>
</comment>
<evidence type="ECO:0000313" key="2">
    <source>
        <dbReference type="Proteomes" id="UP000324800"/>
    </source>
</evidence>